<dbReference type="InParanoid" id="A0A369KEB9"/>
<organism evidence="2 3">
    <name type="scientific">Hypsizygus marmoreus</name>
    <name type="common">White beech mushroom</name>
    <name type="synonym">Agaricus marmoreus</name>
    <dbReference type="NCBI Taxonomy" id="39966"/>
    <lineage>
        <taxon>Eukaryota</taxon>
        <taxon>Fungi</taxon>
        <taxon>Dikarya</taxon>
        <taxon>Basidiomycota</taxon>
        <taxon>Agaricomycotina</taxon>
        <taxon>Agaricomycetes</taxon>
        <taxon>Agaricomycetidae</taxon>
        <taxon>Agaricales</taxon>
        <taxon>Tricholomatineae</taxon>
        <taxon>Lyophyllaceae</taxon>
        <taxon>Hypsizygus</taxon>
    </lineage>
</organism>
<keyword evidence="1" id="KW-0472">Membrane</keyword>
<evidence type="ECO:0000313" key="3">
    <source>
        <dbReference type="Proteomes" id="UP000076154"/>
    </source>
</evidence>
<proteinExistence type="predicted"/>
<keyword evidence="3" id="KW-1185">Reference proteome</keyword>
<feature type="transmembrane region" description="Helical" evidence="1">
    <location>
        <begin position="133"/>
        <end position="160"/>
    </location>
</feature>
<keyword evidence="1" id="KW-0812">Transmembrane</keyword>
<evidence type="ECO:0000256" key="1">
    <source>
        <dbReference type="SAM" id="Phobius"/>
    </source>
</evidence>
<accession>A0A369KEB9</accession>
<gene>
    <name evidence="2" type="ORF">Hypma_014092</name>
</gene>
<name>A0A369KEB9_HYPMA</name>
<reference evidence="2" key="1">
    <citation type="submission" date="2018-04" db="EMBL/GenBank/DDBJ databases">
        <title>Whole genome sequencing of Hypsizygus marmoreus.</title>
        <authorList>
            <person name="Choi I.-G."/>
            <person name="Min B."/>
            <person name="Kim J.-G."/>
            <person name="Kim S."/>
            <person name="Oh Y.-L."/>
            <person name="Kong W.-S."/>
            <person name="Park H."/>
            <person name="Jeong J."/>
            <person name="Song E.-S."/>
        </authorList>
    </citation>
    <scope>NUCLEOTIDE SEQUENCE [LARGE SCALE GENOMIC DNA]</scope>
    <source>
        <strain evidence="2">51987-8</strain>
    </source>
</reference>
<dbReference type="AlphaFoldDB" id="A0A369KEB9"/>
<dbReference type="Proteomes" id="UP000076154">
    <property type="component" value="Unassembled WGS sequence"/>
</dbReference>
<sequence length="220" mass="23613">MSERRGRHYSLKVLSALTEFDNLRAIATNEDAERLGKSIKEKRALHRVNQISFRMQVVDLDSPFVLGSVGGHWSFGSIAWATEEALVTTTILAGMAVLADITIDMAGISFDAMINVDSIAAFRGKWLATERRTALLAFAFAAPAYFYVCAVLVLVSAIVVQGLSWAIHNDAGDVLFLDDDITGDGGGGYVKARRKQATMAGQTAWSKDGAEASSCSFAAG</sequence>
<dbReference type="EMBL" id="LUEZ02000009">
    <property type="protein sequence ID" value="RDB30123.1"/>
    <property type="molecule type" value="Genomic_DNA"/>
</dbReference>
<protein>
    <submittedName>
        <fullName evidence="2">Uncharacterized protein</fullName>
    </submittedName>
</protein>
<keyword evidence="1" id="KW-1133">Transmembrane helix</keyword>
<comment type="caution">
    <text evidence="2">The sequence shown here is derived from an EMBL/GenBank/DDBJ whole genome shotgun (WGS) entry which is preliminary data.</text>
</comment>
<evidence type="ECO:0000313" key="2">
    <source>
        <dbReference type="EMBL" id="RDB30123.1"/>
    </source>
</evidence>